<reference evidence="2" key="1">
    <citation type="journal article" date="2016" name="Biosci. Biotechnol. Biochem.">
        <title>Bioconversion of AHX to AOH by resting cells of Burkholderia contaminans CH-1.</title>
        <authorList>
            <person name="Choi J.H."/>
            <person name="Kikuchi A."/>
            <person name="Pumkaeo P."/>
            <person name="Hirai H."/>
            <person name="Tokuyama S."/>
            <person name="Kawagishi H."/>
        </authorList>
    </citation>
    <scope>NUCLEOTIDE SEQUENCE</scope>
    <source>
        <strain evidence="2">CH-1</strain>
        <plasmid evidence="2">pBC453</plasmid>
    </source>
</reference>
<dbReference type="AlphaFoldDB" id="A0A286P6T1"/>
<reference evidence="2" key="2">
    <citation type="journal article" date="2017" name="Genome Announc.">
        <title>High-Quality Draft Genome Sequence of Burkholderia contaminans CH-1, a Gram-Negative Bacterium That Metabolizes 2-Azahypoxanthine, a Plant Growth-Regulating Compound.</title>
        <authorList>
            <person name="Choi J.-H."/>
            <person name="Sugiura H."/>
            <person name="Moriuchi R."/>
            <person name="Kawagishi H."/>
            <person name="Dohra H."/>
        </authorList>
    </citation>
    <scope>NUCLEOTIDE SEQUENCE</scope>
    <source>
        <strain evidence="2">CH-1</strain>
        <plasmid evidence="2">pBC453</plasmid>
    </source>
</reference>
<feature type="compositionally biased region" description="Polar residues" evidence="1">
    <location>
        <begin position="128"/>
        <end position="139"/>
    </location>
</feature>
<feature type="region of interest" description="Disordered" evidence="1">
    <location>
        <begin position="128"/>
        <end position="159"/>
    </location>
</feature>
<name>A0A286P6T1_9BURK</name>
<organism evidence="2">
    <name type="scientific">Burkholderia contaminans</name>
    <dbReference type="NCBI Taxonomy" id="488447"/>
    <lineage>
        <taxon>Bacteria</taxon>
        <taxon>Pseudomonadati</taxon>
        <taxon>Pseudomonadota</taxon>
        <taxon>Betaproteobacteria</taxon>
        <taxon>Burkholderiales</taxon>
        <taxon>Burkholderiaceae</taxon>
        <taxon>Burkholderia</taxon>
        <taxon>Burkholderia cepacia complex</taxon>
    </lineage>
</organism>
<sequence length="176" mass="18772">MPMDTPRTIAQELRDLGRIDVPLRVRALIERAIAVLDSVDESNAAKRAPHTDALGFLSRNPSMEAAEGNGLTAPSDAFGSVAGGALPDCWCEACRPNTFEDMRMILCQSCGNKRCPHATNHLNACTGSNEPGQKGSSWENVIPRSSAPPAVDRRGHVAPHSIDVTASLVDGSEKEN</sequence>
<geneLocation type="plasmid" evidence="2">
    <name>pBC453</name>
</geneLocation>
<evidence type="ECO:0000256" key="1">
    <source>
        <dbReference type="SAM" id="MobiDB-lite"/>
    </source>
</evidence>
<dbReference type="EMBL" id="AP018360">
    <property type="protein sequence ID" value="BBA45545.1"/>
    <property type="molecule type" value="Genomic_DNA"/>
</dbReference>
<proteinExistence type="predicted"/>
<gene>
    <name evidence="2" type="ORF">BCCH1_80560</name>
</gene>
<evidence type="ECO:0000313" key="2">
    <source>
        <dbReference type="EMBL" id="BBA45545.1"/>
    </source>
</evidence>
<protein>
    <submittedName>
        <fullName evidence="2">Uncharacterized protein</fullName>
    </submittedName>
</protein>
<keyword evidence="2" id="KW-0614">Plasmid</keyword>
<accession>A0A286P6T1</accession>